<keyword evidence="4" id="KW-1185">Reference proteome</keyword>
<accession>A0ABY5DV07</accession>
<reference evidence="2 4" key="1">
    <citation type="submission" date="2022-06" db="EMBL/GenBank/DDBJ databases">
        <title>Paraconexibacter antarcticus.</title>
        <authorList>
            <person name="Kim C.S."/>
        </authorList>
    </citation>
    <scope>NUCLEOTIDE SEQUENCE [LARGE SCALE GENOMIC DNA]</scope>
    <source>
        <strain evidence="2 4">02-257</strain>
    </source>
</reference>
<name>A0ABY5DV07_9ACTN</name>
<dbReference type="InterPro" id="IPR012902">
    <property type="entry name" value="N_methyl_site"/>
</dbReference>
<gene>
    <name evidence="3" type="ORF">NBH00_11410</name>
    <name evidence="2" type="ORF">NBH00_23850</name>
</gene>
<protein>
    <submittedName>
        <fullName evidence="2">Prepilin-type N-terminal cleavage/methylation domain-containing protein</fullName>
    </submittedName>
</protein>
<organism evidence="2 4">
    <name type="scientific">Paraconexibacter antarcticus</name>
    <dbReference type="NCBI Taxonomy" id="2949664"/>
    <lineage>
        <taxon>Bacteria</taxon>
        <taxon>Bacillati</taxon>
        <taxon>Actinomycetota</taxon>
        <taxon>Thermoleophilia</taxon>
        <taxon>Solirubrobacterales</taxon>
        <taxon>Paraconexibacteraceae</taxon>
        <taxon>Paraconexibacter</taxon>
    </lineage>
</organism>
<proteinExistence type="predicted"/>
<dbReference type="EMBL" id="CP098502">
    <property type="protein sequence ID" value="UTI66789.1"/>
    <property type="molecule type" value="Genomic_DNA"/>
</dbReference>
<evidence type="ECO:0000313" key="2">
    <source>
        <dbReference type="EMBL" id="UTI64359.1"/>
    </source>
</evidence>
<dbReference type="Proteomes" id="UP001056035">
    <property type="component" value="Chromosome"/>
</dbReference>
<feature type="transmembrane region" description="Helical" evidence="1">
    <location>
        <begin position="20"/>
        <end position="45"/>
    </location>
</feature>
<keyword evidence="1" id="KW-0812">Transmembrane</keyword>
<dbReference type="PROSITE" id="PS00409">
    <property type="entry name" value="PROKAR_NTER_METHYL"/>
    <property type="match status" value="1"/>
</dbReference>
<dbReference type="RefSeq" id="WP_254571064.1">
    <property type="nucleotide sequence ID" value="NZ_CP098502.1"/>
</dbReference>
<sequence>MTLHPPPAPHPPSTRRRDEAGFTLVELLVTMLVGVVILFAVLSLLDGSAVHELAVAGRVAGTDDADQTIARIGDDVRQSFAVAPWTSSPTTPSDTLDLQVLTRQSDGAIALHTIRWDCAAPAGAATWACVRRDLTAGTADQPAPGQFTVSGVSAFTVLAPVSGAGGLPSVRVRLSAPIASRPATVDFDTTFVPRNCQTIPLTVGSDCPWP</sequence>
<evidence type="ECO:0000256" key="1">
    <source>
        <dbReference type="SAM" id="Phobius"/>
    </source>
</evidence>
<dbReference type="EMBL" id="CP098502">
    <property type="protein sequence ID" value="UTI64359.1"/>
    <property type="molecule type" value="Genomic_DNA"/>
</dbReference>
<dbReference type="Pfam" id="PF07963">
    <property type="entry name" value="N_methyl"/>
    <property type="match status" value="1"/>
</dbReference>
<dbReference type="NCBIfam" id="TIGR02532">
    <property type="entry name" value="IV_pilin_GFxxxE"/>
    <property type="match status" value="1"/>
</dbReference>
<keyword evidence="1" id="KW-0472">Membrane</keyword>
<evidence type="ECO:0000313" key="4">
    <source>
        <dbReference type="Proteomes" id="UP001056035"/>
    </source>
</evidence>
<evidence type="ECO:0000313" key="3">
    <source>
        <dbReference type="EMBL" id="UTI66789.1"/>
    </source>
</evidence>
<keyword evidence="1" id="KW-1133">Transmembrane helix</keyword>